<sequence>MNNTVLITGATSGIGYEFVKLFSSKGYNLVLVARNQKKLEDIKQSYQDINVTIISKDLSQIGAAKEVYEIVEKASIRIDILINNAGFGLFGEFIELDIQKQSQMIQLNIRALTELTHYFLPSLIENKGKILNVASTAAFQPGPLMAIYFATKAYVLSFSEALAEELSDRSVTVTVLCPGPTKTNFGQAANIEGSKLFSRPVDASWVAKKGYNALMSGKTVVITGGLNKVGALASSFLPRKLVAKMTKFILSK</sequence>
<protein>
    <submittedName>
        <fullName evidence="4">SDR family NAD(P)-dependent oxidoreductase</fullName>
        <ecNumber evidence="4">1.-.-.-</ecNumber>
    </submittedName>
</protein>
<keyword evidence="2 4" id="KW-0560">Oxidoreductase</keyword>
<dbReference type="GO" id="GO:0016491">
    <property type="term" value="F:oxidoreductase activity"/>
    <property type="evidence" value="ECO:0007669"/>
    <property type="project" value="UniProtKB-KW"/>
</dbReference>
<dbReference type="InterPro" id="IPR036291">
    <property type="entry name" value="NAD(P)-bd_dom_sf"/>
</dbReference>
<dbReference type="PANTHER" id="PTHR42901">
    <property type="entry name" value="ALCOHOL DEHYDROGENASE"/>
    <property type="match status" value="1"/>
</dbReference>
<keyword evidence="5" id="KW-1185">Reference proteome</keyword>
<dbReference type="EC" id="1.-.-.-" evidence="4"/>
<comment type="caution">
    <text evidence="4">The sequence shown here is derived from an EMBL/GenBank/DDBJ whole genome shotgun (WGS) entry which is preliminary data.</text>
</comment>
<dbReference type="PANTHER" id="PTHR42901:SF1">
    <property type="entry name" value="ALCOHOL DEHYDROGENASE"/>
    <property type="match status" value="1"/>
</dbReference>
<comment type="similarity">
    <text evidence="1 3">Belongs to the short-chain dehydrogenases/reductases (SDR) family.</text>
</comment>
<name>A0ABW5PNL8_9BACI</name>
<dbReference type="EMBL" id="JBHUMR010000007">
    <property type="protein sequence ID" value="MFD2616460.1"/>
    <property type="molecule type" value="Genomic_DNA"/>
</dbReference>
<dbReference type="Pfam" id="PF00106">
    <property type="entry name" value="adh_short"/>
    <property type="match status" value="1"/>
</dbReference>
<evidence type="ECO:0000256" key="3">
    <source>
        <dbReference type="RuleBase" id="RU000363"/>
    </source>
</evidence>
<dbReference type="PIRSF" id="PIRSF000126">
    <property type="entry name" value="11-beta-HSD1"/>
    <property type="match status" value="1"/>
</dbReference>
<dbReference type="Gene3D" id="3.40.50.720">
    <property type="entry name" value="NAD(P)-binding Rossmann-like Domain"/>
    <property type="match status" value="1"/>
</dbReference>
<dbReference type="PRINTS" id="PR00081">
    <property type="entry name" value="GDHRDH"/>
</dbReference>
<organism evidence="4 5">
    <name type="scientific">Terrilactibacillus laevilacticus</name>
    <dbReference type="NCBI Taxonomy" id="1380157"/>
    <lineage>
        <taxon>Bacteria</taxon>
        <taxon>Bacillati</taxon>
        <taxon>Bacillota</taxon>
        <taxon>Bacilli</taxon>
        <taxon>Bacillales</taxon>
        <taxon>Bacillaceae</taxon>
        <taxon>Terrilactibacillus</taxon>
    </lineage>
</organism>
<dbReference type="PRINTS" id="PR00080">
    <property type="entry name" value="SDRFAMILY"/>
</dbReference>
<dbReference type="SUPFAM" id="SSF51735">
    <property type="entry name" value="NAD(P)-binding Rossmann-fold domains"/>
    <property type="match status" value="1"/>
</dbReference>
<evidence type="ECO:0000313" key="5">
    <source>
        <dbReference type="Proteomes" id="UP001597458"/>
    </source>
</evidence>
<evidence type="ECO:0000256" key="2">
    <source>
        <dbReference type="ARBA" id="ARBA00023002"/>
    </source>
</evidence>
<evidence type="ECO:0000256" key="1">
    <source>
        <dbReference type="ARBA" id="ARBA00006484"/>
    </source>
</evidence>
<proteinExistence type="inferred from homology"/>
<dbReference type="CDD" id="cd05233">
    <property type="entry name" value="SDR_c"/>
    <property type="match status" value="1"/>
</dbReference>
<accession>A0ABW5PNL8</accession>
<dbReference type="Proteomes" id="UP001597458">
    <property type="component" value="Unassembled WGS sequence"/>
</dbReference>
<gene>
    <name evidence="4" type="ORF">ACFSTF_03905</name>
</gene>
<dbReference type="InterPro" id="IPR002347">
    <property type="entry name" value="SDR_fam"/>
</dbReference>
<evidence type="ECO:0000313" key="4">
    <source>
        <dbReference type="EMBL" id="MFD2616460.1"/>
    </source>
</evidence>
<reference evidence="5" key="1">
    <citation type="journal article" date="2019" name="Int. J. Syst. Evol. Microbiol.">
        <title>The Global Catalogue of Microorganisms (GCM) 10K type strain sequencing project: providing services to taxonomists for standard genome sequencing and annotation.</title>
        <authorList>
            <consortium name="The Broad Institute Genomics Platform"/>
            <consortium name="The Broad Institute Genome Sequencing Center for Infectious Disease"/>
            <person name="Wu L."/>
            <person name="Ma J."/>
        </authorList>
    </citation>
    <scope>NUCLEOTIDE SEQUENCE [LARGE SCALE GENOMIC DNA]</scope>
    <source>
        <strain evidence="5">TISTR 2241</strain>
    </source>
</reference>
<dbReference type="RefSeq" id="WP_181406379.1">
    <property type="nucleotide sequence ID" value="NZ_VHOA01000003.1"/>
</dbReference>